<dbReference type="Gene3D" id="1.50.10.10">
    <property type="match status" value="1"/>
</dbReference>
<evidence type="ECO:0000256" key="4">
    <source>
        <dbReference type="HAMAP-Rule" id="MF_00929"/>
    </source>
</evidence>
<evidence type="ECO:0000313" key="5">
    <source>
        <dbReference type="EMBL" id="RXK83230.1"/>
    </source>
</evidence>
<organism evidence="5 6">
    <name type="scientific">Filimonas effusa</name>
    <dbReference type="NCBI Taxonomy" id="2508721"/>
    <lineage>
        <taxon>Bacteria</taxon>
        <taxon>Pseudomonadati</taxon>
        <taxon>Bacteroidota</taxon>
        <taxon>Chitinophagia</taxon>
        <taxon>Chitinophagales</taxon>
        <taxon>Chitinophagaceae</taxon>
        <taxon>Filimonas</taxon>
    </lineage>
</organism>
<keyword evidence="3 4" id="KW-0413">Isomerase</keyword>
<dbReference type="GO" id="GO:0005975">
    <property type="term" value="P:carbohydrate metabolic process"/>
    <property type="evidence" value="ECO:0007669"/>
    <property type="project" value="InterPro"/>
</dbReference>
<evidence type="ECO:0000256" key="2">
    <source>
        <dbReference type="ARBA" id="ARBA00008558"/>
    </source>
</evidence>
<comment type="similarity">
    <text evidence="4">Belongs to the cellobiose 2-epimerase family.</text>
</comment>
<dbReference type="Proteomes" id="UP000290545">
    <property type="component" value="Unassembled WGS sequence"/>
</dbReference>
<dbReference type="PANTHER" id="PTHR15108">
    <property type="entry name" value="N-ACYLGLUCOSAMINE-2-EPIMERASE"/>
    <property type="match status" value="1"/>
</dbReference>
<evidence type="ECO:0000256" key="1">
    <source>
        <dbReference type="ARBA" id="ARBA00001470"/>
    </source>
</evidence>
<comment type="function">
    <text evidence="4">Catalyzes the reversible epimerization of cellobiose to 4-O-beta-D-glucopyranosyl-D-mannose (Glc-Man).</text>
</comment>
<dbReference type="HAMAP" id="MF_00929">
    <property type="entry name" value="Cellobiose_2_epim"/>
    <property type="match status" value="1"/>
</dbReference>
<comment type="catalytic activity">
    <reaction evidence="1 4">
        <text>D-cellobiose = beta-D-glucosyl-(1-&gt;4)-D-mannopyranose</text>
        <dbReference type="Rhea" id="RHEA:23384"/>
        <dbReference type="ChEBI" id="CHEBI:17057"/>
        <dbReference type="ChEBI" id="CHEBI:47931"/>
        <dbReference type="EC" id="5.1.3.11"/>
    </reaction>
</comment>
<comment type="similarity">
    <text evidence="2">Belongs to the N-acylglucosamine 2-epimerase family.</text>
</comment>
<gene>
    <name evidence="5" type="ORF">ESB13_14025</name>
</gene>
<evidence type="ECO:0000313" key="6">
    <source>
        <dbReference type="Proteomes" id="UP000290545"/>
    </source>
</evidence>
<protein>
    <recommendedName>
        <fullName evidence="4">Cellobiose 2-epimerase</fullName>
        <shortName evidence="4">CE</shortName>
        <ecNumber evidence="4">5.1.3.11</ecNumber>
    </recommendedName>
</protein>
<proteinExistence type="inferred from homology"/>
<dbReference type="InterPro" id="IPR012341">
    <property type="entry name" value="6hp_glycosidase-like_sf"/>
</dbReference>
<dbReference type="InterPro" id="IPR008928">
    <property type="entry name" value="6-hairpin_glycosidase_sf"/>
</dbReference>
<dbReference type="EC" id="5.1.3.11" evidence="4"/>
<reference evidence="5 6" key="1">
    <citation type="submission" date="2019-01" db="EMBL/GenBank/DDBJ databases">
        <title>Filimonas sp. strain TTM-71.</title>
        <authorList>
            <person name="Chen W.-M."/>
        </authorList>
    </citation>
    <scope>NUCLEOTIDE SEQUENCE [LARGE SCALE GENOMIC DNA]</scope>
    <source>
        <strain evidence="5 6">TTM-71</strain>
    </source>
</reference>
<dbReference type="AlphaFoldDB" id="A0A4Q1D473"/>
<dbReference type="SUPFAM" id="SSF48208">
    <property type="entry name" value="Six-hairpin glycosidases"/>
    <property type="match status" value="1"/>
</dbReference>
<dbReference type="InterPro" id="IPR028584">
    <property type="entry name" value="Cellobiose_2_epim"/>
</dbReference>
<dbReference type="Pfam" id="PF07221">
    <property type="entry name" value="GlcNAc_2-epim"/>
    <property type="match status" value="1"/>
</dbReference>
<evidence type="ECO:0000256" key="3">
    <source>
        <dbReference type="ARBA" id="ARBA00023235"/>
    </source>
</evidence>
<accession>A0A4Q1D473</accession>
<comment type="caution">
    <text evidence="5">The sequence shown here is derived from an EMBL/GenBank/DDBJ whole genome shotgun (WGS) entry which is preliminary data.</text>
</comment>
<name>A0A4Q1D473_9BACT</name>
<sequence length="398" mass="45945">MNRQLTDYKKEMQEELDNILHYWAAHAVDEKYGGFAGRLNNENEADELAPKGSVLNSRILWSFSAGYHVTGNPLFLQMAERAYKYLVSHFTDPEFGGVYWTVDYKGKPLDAKKQIYAIAFAVYGLSEYVIASGDDNARAQAVALYQSIMLHSYDPVYGGYLEALGRDWKELDDLRLSEKDANEKKTMNTHLHVLEAFANLYRIWPDKSLYHNIKDLLEVFTSHIVDAQTGHLLLFFDERWNAKARTVSYGHDIEASWLLLEAALIIDDKQLVDMLKPVCLRMADAASRGLDADGGLWYEYEPETGHLVHEKHWWPQAEAMVGFMNAWELSGEDHFLHRSLASWDFSKRHLLDKTNGEWFWGVDENDQLMPGQDKVGLWKCPYHNSRACIEIIKRINER</sequence>
<dbReference type="EMBL" id="SDHZ01000002">
    <property type="protein sequence ID" value="RXK83230.1"/>
    <property type="molecule type" value="Genomic_DNA"/>
</dbReference>
<dbReference type="InterPro" id="IPR010819">
    <property type="entry name" value="AGE/CE"/>
</dbReference>
<dbReference type="GO" id="GO:0047736">
    <property type="term" value="F:cellobiose epimerase activity"/>
    <property type="evidence" value="ECO:0007669"/>
    <property type="project" value="UniProtKB-UniRule"/>
</dbReference>
<keyword evidence="6" id="KW-1185">Reference proteome</keyword>
<dbReference type="RefSeq" id="WP_129004285.1">
    <property type="nucleotide sequence ID" value="NZ_SDHZ01000002.1"/>
</dbReference>
<dbReference type="OrthoDB" id="5141876at2"/>